<dbReference type="InterPro" id="IPR029069">
    <property type="entry name" value="HotDog_dom_sf"/>
</dbReference>
<dbReference type="PANTHER" id="PTHR12475:SF4">
    <property type="entry name" value="PROTEIN THEM6"/>
    <property type="match status" value="1"/>
</dbReference>
<evidence type="ECO:0000313" key="2">
    <source>
        <dbReference type="Proteomes" id="UP000013827"/>
    </source>
</evidence>
<dbReference type="EnsemblProtists" id="EOD34424">
    <property type="protein sequence ID" value="EOD34424"/>
    <property type="gene ID" value="EMIHUDRAFT_228592"/>
</dbReference>
<dbReference type="HOGENOM" id="CLU_840545_0_0_1"/>
<dbReference type="RefSeq" id="XP_005786853.1">
    <property type="nucleotide sequence ID" value="XM_005786796.1"/>
</dbReference>
<sequence>MAPETLVTSTAIAVGLSTLISLRCVGRKPLSAAALLAAVHCADIEFYLRMLVVELLAAWRRQRADVGEPDRTRYCCWPTDLDHSASMNHAKYLRFVNYAQRQFWMRNGVWAVCRKRSPPVRLVVAASTLRVTRPVRCFERFAVTTRLLAWDDRAFFLQQTPRCMAAHSRPVDSGSRPLVASGHRLAACAAHAPGFRKKRHCRLAARREPSLSEPSLVILYDILYDISHIIFNPYTAQLCVAAFSSRPAITLATLLPGVWAAGKGKKKKEPPVYALYIPRLGRGIFSCWDLCAAHGAIGGSGAIHKNLYNKLYSKIALYIALQRRRIVTRRM</sequence>
<reference evidence="2" key="1">
    <citation type="journal article" date="2013" name="Nature">
        <title>Pan genome of the phytoplankton Emiliania underpins its global distribution.</title>
        <authorList>
            <person name="Read B.A."/>
            <person name="Kegel J."/>
            <person name="Klute M.J."/>
            <person name="Kuo A."/>
            <person name="Lefebvre S.C."/>
            <person name="Maumus F."/>
            <person name="Mayer C."/>
            <person name="Miller J."/>
            <person name="Monier A."/>
            <person name="Salamov A."/>
            <person name="Young J."/>
            <person name="Aguilar M."/>
            <person name="Claverie J.M."/>
            <person name="Frickenhaus S."/>
            <person name="Gonzalez K."/>
            <person name="Herman E.K."/>
            <person name="Lin Y.C."/>
            <person name="Napier J."/>
            <person name="Ogata H."/>
            <person name="Sarno A.F."/>
            <person name="Shmutz J."/>
            <person name="Schroeder D."/>
            <person name="de Vargas C."/>
            <person name="Verret F."/>
            <person name="von Dassow P."/>
            <person name="Valentin K."/>
            <person name="Van de Peer Y."/>
            <person name="Wheeler G."/>
            <person name="Dacks J.B."/>
            <person name="Delwiche C.F."/>
            <person name="Dyhrman S.T."/>
            <person name="Glockner G."/>
            <person name="John U."/>
            <person name="Richards T."/>
            <person name="Worden A.Z."/>
            <person name="Zhang X."/>
            <person name="Grigoriev I.V."/>
            <person name="Allen A.E."/>
            <person name="Bidle K."/>
            <person name="Borodovsky M."/>
            <person name="Bowler C."/>
            <person name="Brownlee C."/>
            <person name="Cock J.M."/>
            <person name="Elias M."/>
            <person name="Gladyshev V.N."/>
            <person name="Groth M."/>
            <person name="Guda C."/>
            <person name="Hadaegh A."/>
            <person name="Iglesias-Rodriguez M.D."/>
            <person name="Jenkins J."/>
            <person name="Jones B.M."/>
            <person name="Lawson T."/>
            <person name="Leese F."/>
            <person name="Lindquist E."/>
            <person name="Lobanov A."/>
            <person name="Lomsadze A."/>
            <person name="Malik S.B."/>
            <person name="Marsh M.E."/>
            <person name="Mackinder L."/>
            <person name="Mock T."/>
            <person name="Mueller-Roeber B."/>
            <person name="Pagarete A."/>
            <person name="Parker M."/>
            <person name="Probert I."/>
            <person name="Quesneville H."/>
            <person name="Raines C."/>
            <person name="Rensing S.A."/>
            <person name="Riano-Pachon D.M."/>
            <person name="Richier S."/>
            <person name="Rokitta S."/>
            <person name="Shiraiwa Y."/>
            <person name="Soanes D.M."/>
            <person name="van der Giezen M."/>
            <person name="Wahlund T.M."/>
            <person name="Williams B."/>
            <person name="Wilson W."/>
            <person name="Wolfe G."/>
            <person name="Wurch L.L."/>
        </authorList>
    </citation>
    <scope>NUCLEOTIDE SEQUENCE</scope>
</reference>
<dbReference type="eggNOG" id="KOG4366">
    <property type="taxonomic scope" value="Eukaryota"/>
</dbReference>
<protein>
    <submittedName>
        <fullName evidence="1">Uncharacterized protein</fullName>
    </submittedName>
</protein>
<accession>A0A0D3KF89</accession>
<dbReference type="GeneID" id="17279736"/>
<dbReference type="InterPro" id="IPR051490">
    <property type="entry name" value="THEM6_lcsJ_thioesterase"/>
</dbReference>
<dbReference type="SUPFAM" id="SSF54637">
    <property type="entry name" value="Thioesterase/thiol ester dehydrase-isomerase"/>
    <property type="match status" value="1"/>
</dbReference>
<dbReference type="KEGG" id="ehx:EMIHUDRAFT_228592"/>
<dbReference type="Gene3D" id="3.10.129.10">
    <property type="entry name" value="Hotdog Thioesterase"/>
    <property type="match status" value="1"/>
</dbReference>
<reference evidence="1" key="2">
    <citation type="submission" date="2024-10" db="UniProtKB">
        <authorList>
            <consortium name="EnsemblProtists"/>
        </authorList>
    </citation>
    <scope>IDENTIFICATION</scope>
</reference>
<dbReference type="PaxDb" id="2903-EOD34424"/>
<dbReference type="AlphaFoldDB" id="A0A0D3KF89"/>
<dbReference type="CDD" id="cd00586">
    <property type="entry name" value="4HBT"/>
    <property type="match status" value="1"/>
</dbReference>
<name>A0A0D3KF89_EMIH1</name>
<dbReference type="PANTHER" id="PTHR12475">
    <property type="match status" value="1"/>
</dbReference>
<dbReference type="Proteomes" id="UP000013827">
    <property type="component" value="Unassembled WGS sequence"/>
</dbReference>
<proteinExistence type="predicted"/>
<dbReference type="Pfam" id="PF13279">
    <property type="entry name" value="4HBT_2"/>
    <property type="match status" value="1"/>
</dbReference>
<evidence type="ECO:0000313" key="1">
    <source>
        <dbReference type="EnsemblProtists" id="EOD34424"/>
    </source>
</evidence>
<keyword evidence="2" id="KW-1185">Reference proteome</keyword>
<organism evidence="1 2">
    <name type="scientific">Emiliania huxleyi (strain CCMP1516)</name>
    <dbReference type="NCBI Taxonomy" id="280463"/>
    <lineage>
        <taxon>Eukaryota</taxon>
        <taxon>Haptista</taxon>
        <taxon>Haptophyta</taxon>
        <taxon>Prymnesiophyceae</taxon>
        <taxon>Isochrysidales</taxon>
        <taxon>Noelaerhabdaceae</taxon>
        <taxon>Emiliania</taxon>
    </lineage>
</organism>